<feature type="non-terminal residue" evidence="2">
    <location>
        <position position="1"/>
    </location>
</feature>
<protein>
    <submittedName>
        <fullName evidence="2">F90A1 protein</fullName>
    </submittedName>
</protein>
<dbReference type="AlphaFoldDB" id="A0A6G1APM8"/>
<name>A0A6G1APM8_CROCR</name>
<evidence type="ECO:0000256" key="1">
    <source>
        <dbReference type="SAM" id="MobiDB-lite"/>
    </source>
</evidence>
<sequence>RRAVSTGPTAGRRDAPGVGAPEPPAPARQRSARDPGLVVQPTEHRPRWASREGPQAVSKAHGLGHAQAPAKRPEVESPPPATRRAPVAQPHMPAPAKRWAPIPDETCQSPRKKARWSPFQQPPGSAGSTHVGLGQSLCRPARGSACGAPGAAGATRKAPASVHGLGLQPPPPRPQLDVVRPCTVPPCPPCPQAPGQPVRMVFRRLDKGGWSSSFLAAPSLPPPPERPAHPAQGPPVTHVPQGPCVPVPRSVLYDDLQLSSSLYDYD</sequence>
<feature type="region of interest" description="Disordered" evidence="1">
    <location>
        <begin position="1"/>
        <end position="180"/>
    </location>
</feature>
<dbReference type="InterPro" id="IPR039213">
    <property type="entry name" value="FAM90"/>
</dbReference>
<proteinExistence type="predicted"/>
<evidence type="ECO:0000313" key="2">
    <source>
        <dbReference type="EMBL" id="KAF0877544.1"/>
    </source>
</evidence>
<accession>A0A6G1APM8</accession>
<gene>
    <name evidence="2" type="primary">Fam90a1</name>
    <name evidence="2" type="ORF">FOF47_R23030</name>
</gene>
<dbReference type="PANTHER" id="PTHR16035:SF14">
    <property type="entry name" value="FAMILY WITH SEQUENCE SIMILARITY 90 MEMBER A11, PSEUDOGENE-RELATED"/>
    <property type="match status" value="1"/>
</dbReference>
<feature type="region of interest" description="Disordered" evidence="1">
    <location>
        <begin position="212"/>
        <end position="242"/>
    </location>
</feature>
<feature type="compositionally biased region" description="Polar residues" evidence="1">
    <location>
        <begin position="118"/>
        <end position="128"/>
    </location>
</feature>
<organism evidence="2 3">
    <name type="scientific">Crocuta crocuta</name>
    <name type="common">Spotted hyena</name>
    <dbReference type="NCBI Taxonomy" id="9678"/>
    <lineage>
        <taxon>Eukaryota</taxon>
        <taxon>Metazoa</taxon>
        <taxon>Chordata</taxon>
        <taxon>Craniata</taxon>
        <taxon>Vertebrata</taxon>
        <taxon>Euteleostomi</taxon>
        <taxon>Mammalia</taxon>
        <taxon>Eutheria</taxon>
        <taxon>Laurasiatheria</taxon>
        <taxon>Carnivora</taxon>
        <taxon>Feliformia</taxon>
        <taxon>Hyaenidae</taxon>
        <taxon>Crocuta</taxon>
    </lineage>
</organism>
<dbReference type="Proteomes" id="UP000475037">
    <property type="component" value="Unassembled WGS sequence"/>
</dbReference>
<dbReference type="EMBL" id="VOAJ01004373">
    <property type="protein sequence ID" value="KAF0877544.1"/>
    <property type="molecule type" value="Genomic_DNA"/>
</dbReference>
<reference evidence="2 3" key="1">
    <citation type="submission" date="2019-11" db="EMBL/GenBank/DDBJ databases">
        <authorList>
            <person name="Yang C."/>
            <person name="Li F."/>
        </authorList>
    </citation>
    <scope>NUCLEOTIDE SEQUENCE [LARGE SCALE GENOMIC DNA]</scope>
    <source>
        <strain evidence="2">KB4526</strain>
        <tissue evidence="2">Muscle</tissue>
    </source>
</reference>
<dbReference type="PANTHER" id="PTHR16035">
    <property type="entry name" value="PROTEIN FAM90A1"/>
    <property type="match status" value="1"/>
</dbReference>
<comment type="caution">
    <text evidence="2">The sequence shown here is derived from an EMBL/GenBank/DDBJ whole genome shotgun (WGS) entry which is preliminary data.</text>
</comment>
<feature type="compositionally biased region" description="Low complexity" evidence="1">
    <location>
        <begin position="139"/>
        <end position="154"/>
    </location>
</feature>
<keyword evidence="3" id="KW-1185">Reference proteome</keyword>
<evidence type="ECO:0000313" key="3">
    <source>
        <dbReference type="Proteomes" id="UP000475037"/>
    </source>
</evidence>
<feature type="non-terminal residue" evidence="2">
    <location>
        <position position="266"/>
    </location>
</feature>